<dbReference type="PANTHER" id="PTHR36920">
    <property type="match status" value="1"/>
</dbReference>
<protein>
    <submittedName>
        <fullName evidence="3">OmpW family protein</fullName>
    </submittedName>
</protein>
<accession>A0A3L9Y3K3</accession>
<dbReference type="PANTHER" id="PTHR36920:SF1">
    <property type="entry name" value="OUTER MEMBRANE PROTEIN W"/>
    <property type="match status" value="1"/>
</dbReference>
<dbReference type="EMBL" id="RCNT01000002">
    <property type="protein sequence ID" value="RMA43319.1"/>
    <property type="molecule type" value="Genomic_DNA"/>
</dbReference>
<feature type="signal peptide" evidence="2">
    <location>
        <begin position="1"/>
        <end position="22"/>
    </location>
</feature>
<comment type="similarity">
    <text evidence="1">Belongs to the OmpW/AlkL family.</text>
</comment>
<sequence>MRTSISSLAMIALLASAGAATAQQAGDWTLGFGIGSVNPQSSTGVLDGAASSIDDDIRPTITLEYFIRDNLGIELLAATPFEHTISLAGVGEVGTATHLPPTVSLNYHFANDSALTPFVGAGVNYTAFLDVDAVGALSGRVLDIDNSFGLALQAGIDYAVSDRSAIRFNIRWMDIDADVHLDGAYIGTAEIDPMVYGISYVLRF</sequence>
<dbReference type="Pfam" id="PF03922">
    <property type="entry name" value="OmpW"/>
    <property type="match status" value="1"/>
</dbReference>
<comment type="caution">
    <text evidence="3">The sequence shown here is derived from an EMBL/GenBank/DDBJ whole genome shotgun (WGS) entry which is preliminary data.</text>
</comment>
<feature type="chain" id="PRO_5018306700" evidence="2">
    <location>
        <begin position="23"/>
        <end position="204"/>
    </location>
</feature>
<dbReference type="Proteomes" id="UP000281343">
    <property type="component" value="Unassembled WGS sequence"/>
</dbReference>
<evidence type="ECO:0000256" key="2">
    <source>
        <dbReference type="SAM" id="SignalP"/>
    </source>
</evidence>
<evidence type="ECO:0000313" key="4">
    <source>
        <dbReference type="Proteomes" id="UP000281343"/>
    </source>
</evidence>
<gene>
    <name evidence="3" type="ORF">D9R08_04650</name>
</gene>
<reference evidence="3 4" key="1">
    <citation type="submission" date="2018-10" db="EMBL/GenBank/DDBJ databases">
        <authorList>
            <person name="Jung H.S."/>
            <person name="Jeon C.O."/>
        </authorList>
    </citation>
    <scope>NUCLEOTIDE SEQUENCE [LARGE SCALE GENOMIC DNA]</scope>
    <source>
        <strain evidence="3 4">MA-7-27</strain>
    </source>
</reference>
<evidence type="ECO:0000256" key="1">
    <source>
        <dbReference type="ARBA" id="ARBA00009330"/>
    </source>
</evidence>
<dbReference type="InterPro" id="IPR011250">
    <property type="entry name" value="OMP/PagP_B-barrel"/>
</dbReference>
<dbReference type="GO" id="GO:0055085">
    <property type="term" value="P:transmembrane transport"/>
    <property type="evidence" value="ECO:0007669"/>
    <property type="project" value="TreeGrafter"/>
</dbReference>
<keyword evidence="4" id="KW-1185">Reference proteome</keyword>
<dbReference type="Gene3D" id="2.40.160.20">
    <property type="match status" value="1"/>
</dbReference>
<proteinExistence type="inferred from homology"/>
<dbReference type="OrthoDB" id="9807574at2"/>
<name>A0A3L9Y3K3_9RHOB</name>
<keyword evidence="2" id="KW-0732">Signal</keyword>
<evidence type="ECO:0000313" key="3">
    <source>
        <dbReference type="EMBL" id="RMA43319.1"/>
    </source>
</evidence>
<organism evidence="3 4">
    <name type="scientific">Rhodophyticola porphyridii</name>
    <dbReference type="NCBI Taxonomy" id="1852017"/>
    <lineage>
        <taxon>Bacteria</taxon>
        <taxon>Pseudomonadati</taxon>
        <taxon>Pseudomonadota</taxon>
        <taxon>Alphaproteobacteria</taxon>
        <taxon>Rhodobacterales</taxon>
        <taxon>Roseobacteraceae</taxon>
        <taxon>Rhodophyticola</taxon>
    </lineage>
</organism>
<dbReference type="RefSeq" id="WP_121897253.1">
    <property type="nucleotide sequence ID" value="NZ_RCNT01000002.1"/>
</dbReference>
<dbReference type="GO" id="GO:0019867">
    <property type="term" value="C:outer membrane"/>
    <property type="evidence" value="ECO:0007669"/>
    <property type="project" value="InterPro"/>
</dbReference>
<dbReference type="SUPFAM" id="SSF56925">
    <property type="entry name" value="OMPA-like"/>
    <property type="match status" value="1"/>
</dbReference>
<dbReference type="AlphaFoldDB" id="A0A3L9Y3K3"/>
<dbReference type="InterPro" id="IPR005618">
    <property type="entry name" value="OMPW"/>
</dbReference>